<dbReference type="Proteomes" id="UP000231279">
    <property type="component" value="Unassembled WGS sequence"/>
</dbReference>
<dbReference type="InterPro" id="IPR010987">
    <property type="entry name" value="Glutathione-S-Trfase_C-like"/>
</dbReference>
<dbReference type="GO" id="GO:0004364">
    <property type="term" value="F:glutathione transferase activity"/>
    <property type="evidence" value="ECO:0007669"/>
    <property type="project" value="UniProtKB-EC"/>
</dbReference>
<dbReference type="SUPFAM" id="SSF47616">
    <property type="entry name" value="GST C-terminal domain-like"/>
    <property type="match status" value="1"/>
</dbReference>
<dbReference type="Gene3D" id="1.20.1050.10">
    <property type="match status" value="1"/>
</dbReference>
<evidence type="ECO:0000313" key="3">
    <source>
        <dbReference type="EMBL" id="PIN02495.1"/>
    </source>
</evidence>
<dbReference type="STRING" id="429701.A0A2G9GBB6"/>
<dbReference type="Gene3D" id="3.40.30.10">
    <property type="entry name" value="Glutaredoxin"/>
    <property type="match status" value="1"/>
</dbReference>
<dbReference type="InterPro" id="IPR040075">
    <property type="entry name" value="GST_N_Theta"/>
</dbReference>
<feature type="domain" description="GST C-terminal" evidence="2">
    <location>
        <begin position="89"/>
        <end position="243"/>
    </location>
</feature>
<keyword evidence="4" id="KW-1185">Reference proteome</keyword>
<dbReference type="InterPro" id="IPR036282">
    <property type="entry name" value="Glutathione-S-Trfase_C_sf"/>
</dbReference>
<dbReference type="InterPro" id="IPR036249">
    <property type="entry name" value="Thioredoxin-like_sf"/>
</dbReference>
<dbReference type="PANTHER" id="PTHR44750">
    <property type="entry name" value="GLUTATHIONE S-TRANSFERASE T1-RELATED"/>
    <property type="match status" value="1"/>
</dbReference>
<dbReference type="EMBL" id="NKXS01005895">
    <property type="protein sequence ID" value="PIN02495.1"/>
    <property type="molecule type" value="Genomic_DNA"/>
</dbReference>
<organism evidence="3 4">
    <name type="scientific">Handroanthus impetiginosus</name>
    <dbReference type="NCBI Taxonomy" id="429701"/>
    <lineage>
        <taxon>Eukaryota</taxon>
        <taxon>Viridiplantae</taxon>
        <taxon>Streptophyta</taxon>
        <taxon>Embryophyta</taxon>
        <taxon>Tracheophyta</taxon>
        <taxon>Spermatophyta</taxon>
        <taxon>Magnoliopsida</taxon>
        <taxon>eudicotyledons</taxon>
        <taxon>Gunneridae</taxon>
        <taxon>Pentapetalae</taxon>
        <taxon>asterids</taxon>
        <taxon>lamiids</taxon>
        <taxon>Lamiales</taxon>
        <taxon>Bignoniaceae</taxon>
        <taxon>Crescentiina</taxon>
        <taxon>Tabebuia alliance</taxon>
        <taxon>Handroanthus</taxon>
    </lineage>
</organism>
<comment type="caution">
    <text evidence="3">The sequence shown here is derived from an EMBL/GenBank/DDBJ whole genome shotgun (WGS) entry which is preliminary data.</text>
</comment>
<dbReference type="AlphaFoldDB" id="A0A2G9GBB6"/>
<dbReference type="EC" id="2.5.1.18" evidence="3"/>
<gene>
    <name evidence="3" type="ORF">CDL12_24990</name>
</gene>
<feature type="domain" description="GST N-terminal" evidence="1">
    <location>
        <begin position="1"/>
        <end position="82"/>
    </location>
</feature>
<dbReference type="InterPro" id="IPR040079">
    <property type="entry name" value="Glutathione_S-Trfase"/>
</dbReference>
<evidence type="ECO:0000313" key="4">
    <source>
        <dbReference type="Proteomes" id="UP000231279"/>
    </source>
</evidence>
<evidence type="ECO:0000259" key="1">
    <source>
        <dbReference type="PROSITE" id="PS50404"/>
    </source>
</evidence>
<dbReference type="OrthoDB" id="422574at2759"/>
<reference evidence="4" key="1">
    <citation type="journal article" date="2018" name="Gigascience">
        <title>Genome assembly of the Pink Ipe (Handroanthus impetiginosus, Bignoniaceae), a highly valued, ecologically keystone Neotropical timber forest tree.</title>
        <authorList>
            <person name="Silva-Junior O.B."/>
            <person name="Grattapaglia D."/>
            <person name="Novaes E."/>
            <person name="Collevatti R.G."/>
        </authorList>
    </citation>
    <scope>NUCLEOTIDE SEQUENCE [LARGE SCALE GENOMIC DNA]</scope>
    <source>
        <strain evidence="4">cv. UFG-1</strain>
    </source>
</reference>
<dbReference type="PANTHER" id="PTHR44750:SF1">
    <property type="entry name" value="GLUTATHIONE S-TRANSFERASE T1-RELATED"/>
    <property type="match status" value="1"/>
</dbReference>
<name>A0A2G9GBB6_9LAMI</name>
<dbReference type="SFLD" id="SFLDG00358">
    <property type="entry name" value="Main_(cytGST)"/>
    <property type="match status" value="1"/>
</dbReference>
<keyword evidence="3" id="KW-0808">Transferase</keyword>
<evidence type="ECO:0000259" key="2">
    <source>
        <dbReference type="PROSITE" id="PS50405"/>
    </source>
</evidence>
<proteinExistence type="predicted"/>
<dbReference type="InterPro" id="IPR043377">
    <property type="entry name" value="GSTT1/2/3"/>
</dbReference>
<dbReference type="SUPFAM" id="SSF52833">
    <property type="entry name" value="Thioredoxin-like"/>
    <property type="match status" value="1"/>
</dbReference>
<sequence>MELKLSVDRLSQLSRAVLIFCKANGIEFEKVKIEFTKKHTRTPEFAEINPMQKVPAIVHGDFKLFESHAILIYLASAFPGVADHWYPADVHKRAKIHSVLDWHHSNLRVVQIIVSYSFDTDESCVFGYIFNSAIAIERGLPLNLQAAAKEEKLLSESLAKIESYWLQGDGPFLLGNEKPSIIDLSLVCEVMQPEAADESEHERILSPHKRILKWIEDTKNATTPYFDEIHSIMPLAREKIKELKVQASKP</sequence>
<dbReference type="InterPro" id="IPR004045">
    <property type="entry name" value="Glutathione_S-Trfase_N"/>
</dbReference>
<dbReference type="Pfam" id="PF02798">
    <property type="entry name" value="GST_N"/>
    <property type="match status" value="1"/>
</dbReference>
<dbReference type="PROSITE" id="PS50404">
    <property type="entry name" value="GST_NTER"/>
    <property type="match status" value="1"/>
</dbReference>
<dbReference type="PROSITE" id="PS50405">
    <property type="entry name" value="GST_CTER"/>
    <property type="match status" value="1"/>
</dbReference>
<accession>A0A2G9GBB6</accession>
<dbReference type="CDD" id="cd03050">
    <property type="entry name" value="GST_N_Theta"/>
    <property type="match status" value="1"/>
</dbReference>
<protein>
    <submittedName>
        <fullName evidence="3">Glutathione S-transferase</fullName>
        <ecNumber evidence="3">2.5.1.18</ecNumber>
    </submittedName>
</protein>
<dbReference type="SFLD" id="SFLDS00019">
    <property type="entry name" value="Glutathione_Transferase_(cytos"/>
    <property type="match status" value="1"/>
</dbReference>